<evidence type="ECO:0000256" key="1">
    <source>
        <dbReference type="SAM" id="Phobius"/>
    </source>
</evidence>
<accession>A0ABZ0JWB1</accession>
<organism evidence="2 3">
    <name type="scientific">Shewanella youngdeokensis</name>
    <dbReference type="NCBI Taxonomy" id="2999068"/>
    <lineage>
        <taxon>Bacteria</taxon>
        <taxon>Pseudomonadati</taxon>
        <taxon>Pseudomonadota</taxon>
        <taxon>Gammaproteobacteria</taxon>
        <taxon>Alteromonadales</taxon>
        <taxon>Shewanellaceae</taxon>
        <taxon>Shewanella</taxon>
    </lineage>
</organism>
<keyword evidence="1" id="KW-0812">Transmembrane</keyword>
<dbReference type="Proteomes" id="UP001529491">
    <property type="component" value="Chromosome"/>
</dbReference>
<gene>
    <name evidence="2" type="ORF">RGE70_12515</name>
</gene>
<dbReference type="Pfam" id="PF11391">
    <property type="entry name" value="DUF2798"/>
    <property type="match status" value="2"/>
</dbReference>
<evidence type="ECO:0000313" key="2">
    <source>
        <dbReference type="EMBL" id="WOT04152.1"/>
    </source>
</evidence>
<keyword evidence="1" id="KW-0472">Membrane</keyword>
<feature type="transmembrane region" description="Helical" evidence="1">
    <location>
        <begin position="56"/>
        <end position="75"/>
    </location>
</feature>
<keyword evidence="1" id="KW-1133">Transmembrane helix</keyword>
<proteinExistence type="predicted"/>
<reference evidence="2 3" key="1">
    <citation type="submission" date="2023-10" db="EMBL/GenBank/DDBJ databases">
        <title>Complete genome sequence of Shewanella sp. DAU334.</title>
        <authorList>
            <person name="Lee Y.-S."/>
            <person name="Jeong H.-R."/>
            <person name="Hwang E.-J."/>
            <person name="Choi Y.-L."/>
            <person name="Kim G.-D."/>
        </authorList>
    </citation>
    <scope>NUCLEOTIDE SEQUENCE [LARGE SCALE GENOMIC DNA]</scope>
    <source>
        <strain evidence="2 3">DAU334</strain>
    </source>
</reference>
<name>A0ABZ0JWB1_9GAMM</name>
<sequence length="163" mass="17571">MNAQILTSPQVPAQNSTPLLYKLLVVLGMVALMGGSLTGVMTYINIGYSETFLSDWFSSFLIAAVTVIPAGIFLMTLLTKAVEKILPNTSETKRNLVVGVSMAIIMESAMALTTTLNNVGFDSLGLFLSTWLHSFLAALPVALTLILIISMTVKPKIEQFLKS</sequence>
<dbReference type="RefSeq" id="WP_310471782.1">
    <property type="nucleotide sequence ID" value="NZ_CP136522.1"/>
</dbReference>
<protein>
    <submittedName>
        <fullName evidence="2">DUF2798 domain-containing protein</fullName>
    </submittedName>
</protein>
<feature type="transmembrane region" description="Helical" evidence="1">
    <location>
        <begin position="96"/>
        <end position="119"/>
    </location>
</feature>
<dbReference type="EMBL" id="CP136522">
    <property type="protein sequence ID" value="WOT04152.1"/>
    <property type="molecule type" value="Genomic_DNA"/>
</dbReference>
<feature type="transmembrane region" description="Helical" evidence="1">
    <location>
        <begin position="131"/>
        <end position="153"/>
    </location>
</feature>
<evidence type="ECO:0000313" key="3">
    <source>
        <dbReference type="Proteomes" id="UP001529491"/>
    </source>
</evidence>
<keyword evidence="3" id="KW-1185">Reference proteome</keyword>
<feature type="transmembrane region" description="Helical" evidence="1">
    <location>
        <begin position="20"/>
        <end position="44"/>
    </location>
</feature>
<dbReference type="InterPro" id="IPR021529">
    <property type="entry name" value="DUF2798"/>
</dbReference>